<dbReference type="SUPFAM" id="SSF52540">
    <property type="entry name" value="P-loop containing nucleoside triphosphate hydrolases"/>
    <property type="match status" value="1"/>
</dbReference>
<keyword evidence="4" id="KW-1185">Reference proteome</keyword>
<gene>
    <name evidence="3" type="ORF">GURASL_16010</name>
</gene>
<sequence>MCALRQNQSKEWAIAISEKAGVDKGITEEILSACQIRPSPVIATPRRLLLRRIRFSGEKEGPAEQGPFEFNWSNLNTGLWALVTESNLKGKSTVIEVVRWMLRGRPSENLQRDVRSWITDVSVTFDFDGVGHEVQAKTTGGVIGKLVRIDGESNRQLATFESDDEFEAVMSDFFLRELSLEPVTLWLGGSEEEGGKAVTHEWPWLSGAMFIGTDYSSLLGDVYAGGLSTKLMQMYLGLPWISTLSNAKTAQQAMSREKESRDRRRKSAATVRKTRTDSIIKELEVKRKNLASIPSDEKIREDLSKSNNELAIRIRSSRMLEDRLEKADRASKLAEQEYADDRRELQTFNDAEAACQVFRMLDPSFCPRCDTAITQERKKQEKTHHACSVCGESITSEADVHEAKAAIEHRVKASKSALEKVQKEYFEIKKNLEILEQEKSTFRTKCVELENKLGSFAKRRELEIDVRMLEARLEEAAFDPEPEEEGINQKAQVIDAAVAETDRRVKAIQVELLKDVSTKIVKYAQRFGMVNLSDAELKGNASLPLVKGGRVTSYSKVTAGEKLRLKVAAVLAMLSVAEAKGLGRHPGLLMIDSPGAHEVTLEDLEELISGLVEVSKELPHLQVFIAALASPAITGHVSKQRLQYATGHEPLW</sequence>
<organism evidence="3 4">
    <name type="scientific">Geotalea uraniireducens</name>
    <dbReference type="NCBI Taxonomy" id="351604"/>
    <lineage>
        <taxon>Bacteria</taxon>
        <taxon>Pseudomonadati</taxon>
        <taxon>Thermodesulfobacteriota</taxon>
        <taxon>Desulfuromonadia</taxon>
        <taxon>Geobacterales</taxon>
        <taxon>Geobacteraceae</taxon>
        <taxon>Geotalea</taxon>
    </lineage>
</organism>
<dbReference type="Proteomes" id="UP001317705">
    <property type="component" value="Chromosome"/>
</dbReference>
<reference evidence="3 4" key="1">
    <citation type="submission" date="2022-12" db="EMBL/GenBank/DDBJ databases">
        <title>Polyphasic characterization of Geotalea uranireducens NIT-SL11 newly isolated from a complex of sewage sludge and microbially reduced graphene oxide.</title>
        <authorList>
            <person name="Xie L."/>
            <person name="Yoshida N."/>
            <person name="Meng L."/>
        </authorList>
    </citation>
    <scope>NUCLEOTIDE SEQUENCE [LARGE SCALE GENOMIC DNA]</scope>
    <source>
        <strain evidence="3 4">NIT-SL11</strain>
    </source>
</reference>
<evidence type="ECO:0008006" key="5">
    <source>
        <dbReference type="Google" id="ProtNLM"/>
    </source>
</evidence>
<dbReference type="EMBL" id="AP027151">
    <property type="protein sequence ID" value="BDV42678.1"/>
    <property type="molecule type" value="Genomic_DNA"/>
</dbReference>
<proteinExistence type="predicted"/>
<evidence type="ECO:0000256" key="2">
    <source>
        <dbReference type="SAM" id="MobiDB-lite"/>
    </source>
</evidence>
<accession>A0ABM8EJK6</accession>
<feature type="coiled-coil region" evidence="1">
    <location>
        <begin position="317"/>
        <end position="344"/>
    </location>
</feature>
<evidence type="ECO:0000313" key="3">
    <source>
        <dbReference type="EMBL" id="BDV42678.1"/>
    </source>
</evidence>
<dbReference type="RefSeq" id="WP_282003284.1">
    <property type="nucleotide sequence ID" value="NZ_AP027151.1"/>
</dbReference>
<evidence type="ECO:0000256" key="1">
    <source>
        <dbReference type="SAM" id="Coils"/>
    </source>
</evidence>
<name>A0ABM8EJK6_9BACT</name>
<dbReference type="InterPro" id="IPR027417">
    <property type="entry name" value="P-loop_NTPase"/>
</dbReference>
<feature type="region of interest" description="Disordered" evidence="2">
    <location>
        <begin position="251"/>
        <end position="273"/>
    </location>
</feature>
<keyword evidence="1" id="KW-0175">Coiled coil</keyword>
<evidence type="ECO:0000313" key="4">
    <source>
        <dbReference type="Proteomes" id="UP001317705"/>
    </source>
</evidence>
<protein>
    <recommendedName>
        <fullName evidence="5">Large ATP-binding protein</fullName>
    </recommendedName>
</protein>
<feature type="coiled-coil region" evidence="1">
    <location>
        <begin position="404"/>
        <end position="479"/>
    </location>
</feature>